<organism evidence="2 3">
    <name type="scientific">Psychrosphaera aquimarina</name>
    <dbReference type="NCBI Taxonomy" id="2044854"/>
    <lineage>
        <taxon>Bacteria</taxon>
        <taxon>Pseudomonadati</taxon>
        <taxon>Pseudomonadota</taxon>
        <taxon>Gammaproteobacteria</taxon>
        <taxon>Alteromonadales</taxon>
        <taxon>Pseudoalteromonadaceae</taxon>
        <taxon>Psychrosphaera</taxon>
    </lineage>
</organism>
<comment type="caution">
    <text evidence="2">The sequence shown here is derived from an EMBL/GenBank/DDBJ whole genome shotgun (WGS) entry which is preliminary data.</text>
</comment>
<feature type="domain" description="Photolyase/cryptochrome alpha/beta" evidence="1">
    <location>
        <begin position="1"/>
        <end position="63"/>
    </location>
</feature>
<dbReference type="InterPro" id="IPR036155">
    <property type="entry name" value="Crypto/Photolyase_N_sf"/>
</dbReference>
<gene>
    <name evidence="2" type="ORF">RT723_02380</name>
</gene>
<keyword evidence="2" id="KW-0456">Lyase</keyword>
<name>A0ABU3QWR8_9GAMM</name>
<dbReference type="RefSeq" id="WP_315945749.1">
    <property type="nucleotide sequence ID" value="NZ_JAWCUA010000001.1"/>
</dbReference>
<evidence type="ECO:0000259" key="1">
    <source>
        <dbReference type="PROSITE" id="PS51645"/>
    </source>
</evidence>
<dbReference type="InterPro" id="IPR006050">
    <property type="entry name" value="DNA_photolyase_N"/>
</dbReference>
<reference evidence="2 3" key="1">
    <citation type="submission" date="2023-10" db="EMBL/GenBank/DDBJ databases">
        <title>Psychrosphaera aquimaarina strain SW33 isolated from seawater.</title>
        <authorList>
            <person name="Bayburt H."/>
            <person name="Kim J.M."/>
            <person name="Choi B.J."/>
            <person name="Jeon C.O."/>
        </authorList>
    </citation>
    <scope>NUCLEOTIDE SEQUENCE [LARGE SCALE GENOMIC DNA]</scope>
    <source>
        <strain evidence="2 3">KCTC 52743</strain>
    </source>
</reference>
<evidence type="ECO:0000313" key="3">
    <source>
        <dbReference type="Proteomes" id="UP001257914"/>
    </source>
</evidence>
<dbReference type="EMBL" id="JAWCUA010000001">
    <property type="protein sequence ID" value="MDU0111870.1"/>
    <property type="molecule type" value="Genomic_DNA"/>
</dbReference>
<dbReference type="Proteomes" id="UP001257914">
    <property type="component" value="Unassembled WGS sequence"/>
</dbReference>
<protein>
    <submittedName>
        <fullName evidence="2">Deoxyribodipyrimidine photo-lyase</fullName>
        <ecNumber evidence="2">4.1.99.3</ecNumber>
    </submittedName>
</protein>
<dbReference type="PROSITE" id="PS51645">
    <property type="entry name" value="PHR_CRY_ALPHA_BETA"/>
    <property type="match status" value="1"/>
</dbReference>
<dbReference type="SUPFAM" id="SSF52425">
    <property type="entry name" value="Cryptochrome/photolyase, N-terminal domain"/>
    <property type="match status" value="1"/>
</dbReference>
<dbReference type="Gene3D" id="3.40.50.620">
    <property type="entry name" value="HUPs"/>
    <property type="match status" value="1"/>
</dbReference>
<dbReference type="EC" id="4.1.99.3" evidence="2"/>
<evidence type="ECO:0000313" key="2">
    <source>
        <dbReference type="EMBL" id="MDU0111870.1"/>
    </source>
</evidence>
<dbReference type="GO" id="GO:0003904">
    <property type="term" value="F:deoxyribodipyrimidine photo-lyase activity"/>
    <property type="evidence" value="ECO:0007669"/>
    <property type="project" value="UniProtKB-EC"/>
</dbReference>
<proteinExistence type="predicted"/>
<sequence length="63" mass="7038">MILWFRNDLRTHDNPALQYFINSPANQATPAPIVPNYAKVDGEMAKAIFLSPRNNGKNMIGPP</sequence>
<dbReference type="InterPro" id="IPR014729">
    <property type="entry name" value="Rossmann-like_a/b/a_fold"/>
</dbReference>
<accession>A0ABU3QWR8</accession>
<dbReference type="Pfam" id="PF00875">
    <property type="entry name" value="DNA_photolyase"/>
    <property type="match status" value="1"/>
</dbReference>
<keyword evidence="3" id="KW-1185">Reference proteome</keyword>